<feature type="chain" id="PRO_5045614563" evidence="1">
    <location>
        <begin position="20"/>
        <end position="134"/>
    </location>
</feature>
<feature type="signal peptide" evidence="1">
    <location>
        <begin position="1"/>
        <end position="19"/>
    </location>
</feature>
<evidence type="ECO:0000256" key="1">
    <source>
        <dbReference type="SAM" id="SignalP"/>
    </source>
</evidence>
<dbReference type="EMBL" id="JBHSUS010000001">
    <property type="protein sequence ID" value="MFC6440106.1"/>
    <property type="molecule type" value="Genomic_DNA"/>
</dbReference>
<accession>A0ABW1XJY7</accession>
<comment type="caution">
    <text evidence="2">The sequence shown here is derived from an EMBL/GenBank/DDBJ whole genome shotgun (WGS) entry which is preliminary data.</text>
</comment>
<sequence>MFKKVAGIFVALLTTSVQAELDWTACTIPKFVNGERISLRDFVFDFKKKTIFEDNTLIKEDKVLEEYEYDIKHIDEFADGRGYINLRGEFKTGVNKVVILATILNFGSYSVTKMKIEEYGRLISVDSFMCDPSY</sequence>
<evidence type="ECO:0000313" key="3">
    <source>
        <dbReference type="Proteomes" id="UP001596364"/>
    </source>
</evidence>
<dbReference type="RefSeq" id="WP_131256990.1">
    <property type="nucleotide sequence ID" value="NZ_JBHSUS010000001.1"/>
</dbReference>
<protein>
    <submittedName>
        <fullName evidence="2">Uncharacterized protein</fullName>
    </submittedName>
</protein>
<organism evidence="2 3">
    <name type="scientific">Pseudobowmanella zhangzhouensis</name>
    <dbReference type="NCBI Taxonomy" id="1537679"/>
    <lineage>
        <taxon>Bacteria</taxon>
        <taxon>Pseudomonadati</taxon>
        <taxon>Pseudomonadota</taxon>
        <taxon>Gammaproteobacteria</taxon>
        <taxon>Alteromonadales</taxon>
        <taxon>Alteromonadaceae</taxon>
    </lineage>
</organism>
<keyword evidence="1" id="KW-0732">Signal</keyword>
<name>A0ABW1XJY7_9ALTE</name>
<evidence type="ECO:0000313" key="2">
    <source>
        <dbReference type="EMBL" id="MFC6440106.1"/>
    </source>
</evidence>
<reference evidence="3" key="1">
    <citation type="journal article" date="2019" name="Int. J. Syst. Evol. Microbiol.">
        <title>The Global Catalogue of Microorganisms (GCM) 10K type strain sequencing project: providing services to taxonomists for standard genome sequencing and annotation.</title>
        <authorList>
            <consortium name="The Broad Institute Genomics Platform"/>
            <consortium name="The Broad Institute Genome Sequencing Center for Infectious Disease"/>
            <person name="Wu L."/>
            <person name="Ma J."/>
        </authorList>
    </citation>
    <scope>NUCLEOTIDE SEQUENCE [LARGE SCALE GENOMIC DNA]</scope>
    <source>
        <strain evidence="3">CGMCC 1.16031</strain>
    </source>
</reference>
<proteinExistence type="predicted"/>
<gene>
    <name evidence="2" type="ORF">ACFP85_08105</name>
</gene>
<keyword evidence="3" id="KW-1185">Reference proteome</keyword>
<dbReference type="Proteomes" id="UP001596364">
    <property type="component" value="Unassembled WGS sequence"/>
</dbReference>